<keyword evidence="2" id="KW-1185">Reference proteome</keyword>
<sequence>MIRIGIDLGGTKIEGITLDRDGTILTRRRMATPATYDATLVAIRDLVADIAPDHPDVPVGIGTPGAPSRVSGLMRNCNSVFLNGRPLEKDLAQTLNRPVRLANDANCFALSEARDGAGAGASVVFGVILGTGVGGGIVTNGHLHIGHNAIGGEWGHMPLPWPRDDERPGPECYCGRKGCVESWLSGPAFAREQTHHADAFDLWLDRLARSLAVVIDILDPDVIVLGGGLSNMEETYSKLPARLAPYVFSDSVTTPIRRNIHGDSSGVCGAAWLWDEMP</sequence>
<proteinExistence type="predicted"/>
<reference evidence="1" key="1">
    <citation type="submission" date="2022-08" db="EMBL/GenBank/DDBJ databases">
        <authorList>
            <person name="Vandamme P."/>
            <person name="Hettiarachchi A."/>
            <person name="Peeters C."/>
            <person name="Cnockaert M."/>
            <person name="Carlier A."/>
        </authorList>
    </citation>
    <scope>NUCLEOTIDE SEQUENCE</scope>
    <source>
        <strain evidence="1">LMG 31809</strain>
    </source>
</reference>
<protein>
    <submittedName>
        <fullName evidence="1">ROK family protein</fullName>
    </submittedName>
</protein>
<dbReference type="PANTHER" id="PTHR18964">
    <property type="entry name" value="ROK (REPRESSOR, ORF, KINASE) FAMILY"/>
    <property type="match status" value="1"/>
</dbReference>
<dbReference type="Pfam" id="PF00480">
    <property type="entry name" value="ROK"/>
    <property type="match status" value="2"/>
</dbReference>
<dbReference type="Proteomes" id="UP001141619">
    <property type="component" value="Unassembled WGS sequence"/>
</dbReference>
<organism evidence="1 2">
    <name type="scientific">Govanella unica</name>
    <dbReference type="NCBI Taxonomy" id="2975056"/>
    <lineage>
        <taxon>Bacteria</taxon>
        <taxon>Pseudomonadati</taxon>
        <taxon>Pseudomonadota</taxon>
        <taxon>Alphaproteobacteria</taxon>
        <taxon>Emcibacterales</taxon>
        <taxon>Govanellaceae</taxon>
        <taxon>Govanella</taxon>
    </lineage>
</organism>
<dbReference type="InterPro" id="IPR000600">
    <property type="entry name" value="ROK"/>
</dbReference>
<dbReference type="PANTHER" id="PTHR18964:SF174">
    <property type="entry name" value="D-ALLOSE KINASE-RELATED"/>
    <property type="match status" value="1"/>
</dbReference>
<dbReference type="PROSITE" id="PS01125">
    <property type="entry name" value="ROK"/>
    <property type="match status" value="1"/>
</dbReference>
<dbReference type="AlphaFoldDB" id="A0A9X3Z828"/>
<evidence type="ECO:0000313" key="2">
    <source>
        <dbReference type="Proteomes" id="UP001141619"/>
    </source>
</evidence>
<name>A0A9X3Z828_9PROT</name>
<reference evidence="1" key="2">
    <citation type="journal article" date="2023" name="Syst. Appl. Microbiol.">
        <title>Govania unica gen. nov., sp. nov., a rare biosphere bacterium that represents a novel family in the class Alphaproteobacteria.</title>
        <authorList>
            <person name="Vandamme P."/>
            <person name="Peeters C."/>
            <person name="Hettiarachchi A."/>
            <person name="Cnockaert M."/>
            <person name="Carlier A."/>
        </authorList>
    </citation>
    <scope>NUCLEOTIDE SEQUENCE</scope>
    <source>
        <strain evidence="1">LMG 31809</strain>
    </source>
</reference>
<dbReference type="InterPro" id="IPR043129">
    <property type="entry name" value="ATPase_NBD"/>
</dbReference>
<dbReference type="RefSeq" id="WP_274944421.1">
    <property type="nucleotide sequence ID" value="NZ_JANWOI010000004.1"/>
</dbReference>
<dbReference type="GO" id="GO:0004396">
    <property type="term" value="F:hexokinase activity"/>
    <property type="evidence" value="ECO:0007669"/>
    <property type="project" value="TreeGrafter"/>
</dbReference>
<dbReference type="Gene3D" id="3.30.420.40">
    <property type="match status" value="3"/>
</dbReference>
<comment type="caution">
    <text evidence="1">The sequence shown here is derived from an EMBL/GenBank/DDBJ whole genome shotgun (WGS) entry which is preliminary data.</text>
</comment>
<dbReference type="InterPro" id="IPR049874">
    <property type="entry name" value="ROK_cs"/>
</dbReference>
<dbReference type="SUPFAM" id="SSF53067">
    <property type="entry name" value="Actin-like ATPase domain"/>
    <property type="match status" value="1"/>
</dbReference>
<dbReference type="CDD" id="cd24066">
    <property type="entry name" value="ASKHA_NBD_ROK_EcFRK-like"/>
    <property type="match status" value="1"/>
</dbReference>
<dbReference type="EMBL" id="JANWOI010000004">
    <property type="protein sequence ID" value="MDA5194716.1"/>
    <property type="molecule type" value="Genomic_DNA"/>
</dbReference>
<accession>A0A9X3Z828</accession>
<evidence type="ECO:0000313" key="1">
    <source>
        <dbReference type="EMBL" id="MDA5194716.1"/>
    </source>
</evidence>
<gene>
    <name evidence="1" type="ORF">NYP16_12210</name>
</gene>